<evidence type="ECO:0000256" key="4">
    <source>
        <dbReference type="ARBA" id="ARBA00023015"/>
    </source>
</evidence>
<keyword evidence="6" id="KW-0539">Nucleus</keyword>
<feature type="compositionally biased region" description="Basic and acidic residues" evidence="8">
    <location>
        <begin position="317"/>
        <end position="338"/>
    </location>
</feature>
<proteinExistence type="inferred from homology"/>
<feature type="domain" description="Retinoblastoma-associated protein N-terminal" evidence="9">
    <location>
        <begin position="70"/>
        <end position="207"/>
    </location>
</feature>
<comment type="similarity">
    <text evidence="2">Belongs to the retinoblastoma protein (RB) family.</text>
</comment>
<dbReference type="AlphaFoldDB" id="A0AAW1Q4K0"/>
<feature type="compositionally biased region" description="Low complexity" evidence="8">
    <location>
        <begin position="1027"/>
        <end position="1037"/>
    </location>
</feature>
<organism evidence="11 12">
    <name type="scientific">[Myrmecia] bisecta</name>
    <dbReference type="NCBI Taxonomy" id="41462"/>
    <lineage>
        <taxon>Eukaryota</taxon>
        <taxon>Viridiplantae</taxon>
        <taxon>Chlorophyta</taxon>
        <taxon>core chlorophytes</taxon>
        <taxon>Trebouxiophyceae</taxon>
        <taxon>Trebouxiales</taxon>
        <taxon>Trebouxiaceae</taxon>
        <taxon>Myrmecia</taxon>
    </lineage>
</organism>
<dbReference type="GO" id="GO:0030154">
    <property type="term" value="P:cell differentiation"/>
    <property type="evidence" value="ECO:0007669"/>
    <property type="project" value="TreeGrafter"/>
</dbReference>
<dbReference type="GO" id="GO:0000785">
    <property type="term" value="C:chromatin"/>
    <property type="evidence" value="ECO:0007669"/>
    <property type="project" value="TreeGrafter"/>
</dbReference>
<evidence type="ECO:0000256" key="3">
    <source>
        <dbReference type="ARBA" id="ARBA00022491"/>
    </source>
</evidence>
<sequence length="1146" mass="123540">MEVLAGQFTLVTESKLNLDADTAELSRKILERCRTAIVDTCGSSEGQQDEGSKRLWFACILFIAKGLRQSSKPANSAFSPPSVTLTQILAAFEVSLTDFLKELPVAIKRAEPNLALLFGDDPPLERRLKLQEVTTSCMYTTILAKKFKEIFRSYFTLPLTGTPEETSTLRLGWLLFVVAKAKLLPPFPDLVSSFNLLVCVMNVLLAHVPAASRKIDVTNEVKFPVRTKTGATDTLQSIAVVTKANLPAVTALMASLDAFLREKMVVPVNTVVHPEAEQIYTSCSYFEGLVTHDELRDAVTEALDEDYETIYAMASENDERPFLDNKDAEPSAAPREHSGAATPPSMTKCQVTTPGGAGTPGTSALRLLPSPLRRGPGAMLRSPSPVSNRQHGGFPACGTPVSVAMEATAWLRDMAANTPEQPSADLRQYFEVCDPDMGADVAARTAALADAVFPSSPPSAAPSYFMLHDSMYTERKQEGVMLYYRVLEAMLKAEEGRTGKTNFTTLLTSNSFHKCLLACAFELVVASYRMVTLAFPAVLERLQLKAFDMSKLIGSFVHHEPSLPKELKKHLFSIEEKILEALAWERGSSLFPLLVLTRSPPQSPPHSPPHSPPEAGNAEQEAGGSGGKATPTKRHRDGTPTNTPPKERKESTGPSTPLLSPVKASSEAPASPKRLGIVMPGSALLSPHRCSSASAFSTFISPMRQPAGREFPALAVMPSGPLPHAFGRPAAYVGLPERPGYAILSEFLRKVLKLSEMRLRDLCGRINFAPLEADDILTQVYTIVEHVVYEHTSLLYNRHLDQVLLCAMYGVCKVNQLSQVSFKEIIQHYRRQPQAKSDIFRTVIIHQSEPDLQVQKTGDVIEFYNAVFIPTIKAFLLKVGTKQAPLTKPPGLGTTFLVSPRATPRMADMAGMSGFATPPPSNRSLSLPAFGDARSPARKVATHKKVFVSPLRQQPKESLAGPSMTPRTRSLYAFVGESAHQYQSPSKDLGYINDRINGRAGPRMVLQSLLPNQGVFGGALPGSGSAFTSGSFTSGGTDRSDGDANGSQTSEPSSSGLIGRQGSGSDANGAGPARHGADAQAMAEIEQPGTNTKANGPPSSEHAASPARSPRRLQTPAEGGADGRESPMTTRSGRNVKRQCPAGAAC</sequence>
<dbReference type="InterPro" id="IPR024599">
    <property type="entry name" value="RB_N"/>
</dbReference>
<dbReference type="Proteomes" id="UP001489004">
    <property type="component" value="Unassembled WGS sequence"/>
</dbReference>
<dbReference type="Gene3D" id="1.10.472.10">
    <property type="entry name" value="Cyclin-like"/>
    <property type="match status" value="2"/>
</dbReference>
<dbReference type="InterPro" id="IPR002720">
    <property type="entry name" value="RB_A"/>
</dbReference>
<feature type="region of interest" description="Disordered" evidence="8">
    <location>
        <begin position="596"/>
        <end position="671"/>
    </location>
</feature>
<evidence type="ECO:0000256" key="2">
    <source>
        <dbReference type="ARBA" id="ARBA00009475"/>
    </source>
</evidence>
<evidence type="ECO:0000313" key="11">
    <source>
        <dbReference type="EMBL" id="KAK9815767.1"/>
    </source>
</evidence>
<dbReference type="SMART" id="SM01367">
    <property type="entry name" value="DUF3452"/>
    <property type="match status" value="1"/>
</dbReference>
<dbReference type="GO" id="GO:2000134">
    <property type="term" value="P:negative regulation of G1/S transition of mitotic cell cycle"/>
    <property type="evidence" value="ECO:0007669"/>
    <property type="project" value="TreeGrafter"/>
</dbReference>
<keyword evidence="3" id="KW-0678">Repressor</keyword>
<evidence type="ECO:0000256" key="5">
    <source>
        <dbReference type="ARBA" id="ARBA00023163"/>
    </source>
</evidence>
<evidence type="ECO:0000256" key="8">
    <source>
        <dbReference type="SAM" id="MobiDB-lite"/>
    </source>
</evidence>
<feature type="compositionally biased region" description="Polar residues" evidence="8">
    <location>
        <begin position="1045"/>
        <end position="1056"/>
    </location>
</feature>
<reference evidence="11 12" key="1">
    <citation type="journal article" date="2024" name="Nat. Commun.">
        <title>Phylogenomics reveals the evolutionary origins of lichenization in chlorophyte algae.</title>
        <authorList>
            <person name="Puginier C."/>
            <person name="Libourel C."/>
            <person name="Otte J."/>
            <person name="Skaloud P."/>
            <person name="Haon M."/>
            <person name="Grisel S."/>
            <person name="Petersen M."/>
            <person name="Berrin J.G."/>
            <person name="Delaux P.M."/>
            <person name="Dal Grande F."/>
            <person name="Keller J."/>
        </authorList>
    </citation>
    <scope>NUCLEOTIDE SEQUENCE [LARGE SCALE GENOMIC DNA]</scope>
    <source>
        <strain evidence="11 12">SAG 2043</strain>
    </source>
</reference>
<dbReference type="Pfam" id="PF01857">
    <property type="entry name" value="RB_B"/>
    <property type="match status" value="1"/>
</dbReference>
<evidence type="ECO:0000259" key="10">
    <source>
        <dbReference type="SMART" id="SM01368"/>
    </source>
</evidence>
<feature type="domain" description="Retinoblastoma-associated protein A-box" evidence="10">
    <location>
        <begin position="399"/>
        <end position="594"/>
    </location>
</feature>
<dbReference type="Pfam" id="PF11934">
    <property type="entry name" value="DUF3452"/>
    <property type="match status" value="1"/>
</dbReference>
<evidence type="ECO:0000256" key="6">
    <source>
        <dbReference type="ARBA" id="ARBA00023242"/>
    </source>
</evidence>
<dbReference type="InterPro" id="IPR028309">
    <property type="entry name" value="RB_fam"/>
</dbReference>
<dbReference type="GO" id="GO:0005634">
    <property type="term" value="C:nucleus"/>
    <property type="evidence" value="ECO:0007669"/>
    <property type="project" value="UniProtKB-SubCell"/>
</dbReference>
<dbReference type="EMBL" id="JALJOR010000006">
    <property type="protein sequence ID" value="KAK9815767.1"/>
    <property type="molecule type" value="Genomic_DNA"/>
</dbReference>
<dbReference type="SUPFAM" id="SSF47954">
    <property type="entry name" value="Cyclin-like"/>
    <property type="match status" value="2"/>
</dbReference>
<keyword evidence="5" id="KW-0804">Transcription</keyword>
<dbReference type="GO" id="GO:0005667">
    <property type="term" value="C:transcription regulator complex"/>
    <property type="evidence" value="ECO:0007669"/>
    <property type="project" value="TreeGrafter"/>
</dbReference>
<evidence type="ECO:0000256" key="7">
    <source>
        <dbReference type="ARBA" id="ARBA00023306"/>
    </source>
</evidence>
<comment type="caution">
    <text evidence="11">The sequence shown here is derived from an EMBL/GenBank/DDBJ whole genome shotgun (WGS) entry which is preliminary data.</text>
</comment>
<dbReference type="GO" id="GO:0000977">
    <property type="term" value="F:RNA polymerase II transcription regulatory region sequence-specific DNA binding"/>
    <property type="evidence" value="ECO:0007669"/>
    <property type="project" value="TreeGrafter"/>
</dbReference>
<dbReference type="PANTHER" id="PTHR13742:SF17">
    <property type="entry name" value="RE32990P-RELATED"/>
    <property type="match status" value="1"/>
</dbReference>
<accession>A0AAW1Q4K0</accession>
<protein>
    <submittedName>
        <fullName evidence="11">Uncharacterized protein</fullName>
    </submittedName>
</protein>
<dbReference type="PANTHER" id="PTHR13742">
    <property type="entry name" value="RETINOBLASTOMA-ASSOCIATED PROTEIN RB -RELATED"/>
    <property type="match status" value="1"/>
</dbReference>
<dbReference type="Pfam" id="PF01858">
    <property type="entry name" value="RB_A"/>
    <property type="match status" value="1"/>
</dbReference>
<name>A0AAW1Q4K0_9CHLO</name>
<evidence type="ECO:0000313" key="12">
    <source>
        <dbReference type="Proteomes" id="UP001489004"/>
    </source>
</evidence>
<evidence type="ECO:0000259" key="9">
    <source>
        <dbReference type="SMART" id="SM01367"/>
    </source>
</evidence>
<feature type="compositionally biased region" description="Polar residues" evidence="8">
    <location>
        <begin position="1088"/>
        <end position="1098"/>
    </location>
</feature>
<comment type="subcellular location">
    <subcellularLocation>
        <location evidence="1">Nucleus</location>
    </subcellularLocation>
</comment>
<keyword evidence="4" id="KW-0805">Transcription regulation</keyword>
<feature type="compositionally biased region" description="Pro residues" evidence="8">
    <location>
        <begin position="601"/>
        <end position="612"/>
    </location>
</feature>
<keyword evidence="7" id="KW-0131">Cell cycle</keyword>
<dbReference type="GO" id="GO:0006357">
    <property type="term" value="P:regulation of transcription by RNA polymerase II"/>
    <property type="evidence" value="ECO:0007669"/>
    <property type="project" value="InterPro"/>
</dbReference>
<feature type="region of interest" description="Disordered" evidence="8">
    <location>
        <begin position="1027"/>
        <end position="1146"/>
    </location>
</feature>
<keyword evidence="12" id="KW-1185">Reference proteome</keyword>
<evidence type="ECO:0000256" key="1">
    <source>
        <dbReference type="ARBA" id="ARBA00004123"/>
    </source>
</evidence>
<feature type="region of interest" description="Disordered" evidence="8">
    <location>
        <begin position="315"/>
        <end position="391"/>
    </location>
</feature>
<gene>
    <name evidence="11" type="ORF">WJX72_009183</name>
</gene>
<feature type="compositionally biased region" description="Low complexity" evidence="8">
    <location>
        <begin position="360"/>
        <end position="378"/>
    </location>
</feature>
<dbReference type="SMART" id="SM01368">
    <property type="entry name" value="RB_A"/>
    <property type="match status" value="1"/>
</dbReference>
<dbReference type="InterPro" id="IPR036915">
    <property type="entry name" value="Cyclin-like_sf"/>
</dbReference>
<dbReference type="Gene3D" id="1.10.472.140">
    <property type="match status" value="1"/>
</dbReference>
<dbReference type="InterPro" id="IPR002719">
    <property type="entry name" value="RB_B"/>
</dbReference>